<proteinExistence type="predicted"/>
<sequence>MPTVALWWKFRDSGIWPQKIPFVLQSRKKSGADVGGGTTQNLLLDKTSWQAQPRIQHIPTLTIWRETPSDHNPFVAHLKTATFRSIHQDVSG</sequence>
<protein>
    <submittedName>
        <fullName evidence="1">Uncharacterized protein</fullName>
    </submittedName>
</protein>
<reference evidence="2" key="1">
    <citation type="journal article" date="2011" name="PLoS Genet.">
        <title>Genomic analysis of the necrotrophic fungal pathogens Sclerotinia sclerotiorum and Botrytis cinerea.</title>
        <authorList>
            <person name="Amselem J."/>
            <person name="Cuomo C.A."/>
            <person name="van Kan J.A."/>
            <person name="Viaud M."/>
            <person name="Benito E.P."/>
            <person name="Couloux A."/>
            <person name="Coutinho P.M."/>
            <person name="de Vries R.P."/>
            <person name="Dyer P.S."/>
            <person name="Fillinger S."/>
            <person name="Fournier E."/>
            <person name="Gout L."/>
            <person name="Hahn M."/>
            <person name="Kohn L."/>
            <person name="Lapalu N."/>
            <person name="Plummer K.M."/>
            <person name="Pradier J.M."/>
            <person name="Quevillon E."/>
            <person name="Sharon A."/>
            <person name="Simon A."/>
            <person name="ten Have A."/>
            <person name="Tudzynski B."/>
            <person name="Tudzynski P."/>
            <person name="Wincker P."/>
            <person name="Andrew M."/>
            <person name="Anthouard V."/>
            <person name="Beever R.E."/>
            <person name="Beffa R."/>
            <person name="Benoit I."/>
            <person name="Bouzid O."/>
            <person name="Brault B."/>
            <person name="Chen Z."/>
            <person name="Choquer M."/>
            <person name="Collemare J."/>
            <person name="Cotton P."/>
            <person name="Danchin E.G."/>
            <person name="Da Silva C."/>
            <person name="Gautier A."/>
            <person name="Giraud C."/>
            <person name="Giraud T."/>
            <person name="Gonzalez C."/>
            <person name="Grossetete S."/>
            <person name="Guldener U."/>
            <person name="Henrissat B."/>
            <person name="Howlett B.J."/>
            <person name="Kodira C."/>
            <person name="Kretschmer M."/>
            <person name="Lappartient A."/>
            <person name="Leroch M."/>
            <person name="Levis C."/>
            <person name="Mauceli E."/>
            <person name="Neuveglise C."/>
            <person name="Oeser B."/>
            <person name="Pearson M."/>
            <person name="Poulain J."/>
            <person name="Poussereau N."/>
            <person name="Quesneville H."/>
            <person name="Rascle C."/>
            <person name="Schumacher J."/>
            <person name="Segurens B."/>
            <person name="Sexton A."/>
            <person name="Silva E."/>
            <person name="Sirven C."/>
            <person name="Soanes D.M."/>
            <person name="Talbot N.J."/>
            <person name="Templeton M."/>
            <person name="Yandava C."/>
            <person name="Yarden O."/>
            <person name="Zeng Q."/>
            <person name="Rollins J.A."/>
            <person name="Lebrun M.H."/>
            <person name="Dickman M."/>
        </authorList>
    </citation>
    <scope>NUCLEOTIDE SEQUENCE [LARGE SCALE GENOMIC DNA]</scope>
    <source>
        <strain evidence="2">ATCC 18683 / 1980 / Ss-1</strain>
    </source>
</reference>
<accession>A7E878</accession>
<dbReference type="Proteomes" id="UP000001312">
    <property type="component" value="Unassembled WGS sequence"/>
</dbReference>
<evidence type="ECO:0000313" key="2">
    <source>
        <dbReference type="Proteomes" id="UP000001312"/>
    </source>
</evidence>
<dbReference type="HOGENOM" id="CLU_2414607_0_0_1"/>
<organism evidence="1 2">
    <name type="scientific">Sclerotinia sclerotiorum (strain ATCC 18683 / 1980 / Ss-1)</name>
    <name type="common">White mold</name>
    <name type="synonym">Whetzelinia sclerotiorum</name>
    <dbReference type="NCBI Taxonomy" id="665079"/>
    <lineage>
        <taxon>Eukaryota</taxon>
        <taxon>Fungi</taxon>
        <taxon>Dikarya</taxon>
        <taxon>Ascomycota</taxon>
        <taxon>Pezizomycotina</taxon>
        <taxon>Leotiomycetes</taxon>
        <taxon>Helotiales</taxon>
        <taxon>Sclerotiniaceae</taxon>
        <taxon>Sclerotinia</taxon>
    </lineage>
</organism>
<name>A7E878_SCLS1</name>
<dbReference type="GeneID" id="5493969"/>
<dbReference type="InParanoid" id="A7E878"/>
<gene>
    <name evidence="1" type="ORF">SS1G_01506</name>
</gene>
<dbReference type="RefSeq" id="XP_001597312.1">
    <property type="nucleotide sequence ID" value="XM_001597262.1"/>
</dbReference>
<keyword evidence="2" id="KW-1185">Reference proteome</keyword>
<dbReference type="EMBL" id="CH476622">
    <property type="protein sequence ID" value="EDN96580.1"/>
    <property type="molecule type" value="Genomic_DNA"/>
</dbReference>
<evidence type="ECO:0000313" key="1">
    <source>
        <dbReference type="EMBL" id="EDN96580.1"/>
    </source>
</evidence>
<dbReference type="KEGG" id="ssl:SS1G_01506"/>
<dbReference type="AlphaFoldDB" id="A7E878"/>